<dbReference type="AlphaFoldDB" id="A0A427YHZ4"/>
<dbReference type="InterPro" id="IPR000047">
    <property type="entry name" value="HTH_motif"/>
</dbReference>
<dbReference type="InterPro" id="IPR052631">
    <property type="entry name" value="Paired_homeobox_Bicoid"/>
</dbReference>
<dbReference type="OrthoDB" id="6159439at2759"/>
<keyword evidence="1 4" id="KW-0238">DNA-binding</keyword>
<dbReference type="CDD" id="cd00086">
    <property type="entry name" value="homeodomain"/>
    <property type="match status" value="1"/>
</dbReference>
<feature type="compositionally biased region" description="Polar residues" evidence="6">
    <location>
        <begin position="192"/>
        <end position="216"/>
    </location>
</feature>
<dbReference type="InterPro" id="IPR017970">
    <property type="entry name" value="Homeobox_CS"/>
</dbReference>
<dbReference type="PROSITE" id="PS50071">
    <property type="entry name" value="HOMEOBOX_2"/>
    <property type="match status" value="1"/>
</dbReference>
<evidence type="ECO:0000256" key="1">
    <source>
        <dbReference type="ARBA" id="ARBA00023125"/>
    </source>
</evidence>
<evidence type="ECO:0000256" key="3">
    <source>
        <dbReference type="ARBA" id="ARBA00023242"/>
    </source>
</evidence>
<dbReference type="InterPro" id="IPR001356">
    <property type="entry name" value="HD"/>
</dbReference>
<evidence type="ECO:0000256" key="2">
    <source>
        <dbReference type="ARBA" id="ARBA00023155"/>
    </source>
</evidence>
<evidence type="ECO:0000256" key="5">
    <source>
        <dbReference type="RuleBase" id="RU000682"/>
    </source>
</evidence>
<accession>A0A427YHZ4</accession>
<dbReference type="SMART" id="SM00389">
    <property type="entry name" value="HOX"/>
    <property type="match status" value="1"/>
</dbReference>
<feature type="domain" description="Homeobox" evidence="7">
    <location>
        <begin position="256"/>
        <end position="316"/>
    </location>
</feature>
<dbReference type="STRING" id="1890683.A0A427YHZ4"/>
<keyword evidence="2 4" id="KW-0371">Homeobox</keyword>
<feature type="compositionally biased region" description="Basic and acidic residues" evidence="6">
    <location>
        <begin position="101"/>
        <end position="119"/>
    </location>
</feature>
<comment type="subcellular location">
    <subcellularLocation>
        <location evidence="4 5">Nucleus</location>
    </subcellularLocation>
</comment>
<feature type="compositionally biased region" description="Low complexity" evidence="6">
    <location>
        <begin position="217"/>
        <end position="228"/>
    </location>
</feature>
<feature type="compositionally biased region" description="Low complexity" evidence="6">
    <location>
        <begin position="237"/>
        <end position="247"/>
    </location>
</feature>
<feature type="region of interest" description="Disordered" evidence="6">
    <location>
        <begin position="442"/>
        <end position="517"/>
    </location>
</feature>
<name>A0A427YHZ4_9TREE</name>
<evidence type="ECO:0000259" key="7">
    <source>
        <dbReference type="PROSITE" id="PS50071"/>
    </source>
</evidence>
<feature type="compositionally biased region" description="Basic and acidic residues" evidence="6">
    <location>
        <begin position="483"/>
        <end position="505"/>
    </location>
</feature>
<evidence type="ECO:0000256" key="6">
    <source>
        <dbReference type="SAM" id="MobiDB-lite"/>
    </source>
</evidence>
<evidence type="ECO:0000256" key="4">
    <source>
        <dbReference type="PROSITE-ProRule" id="PRU00108"/>
    </source>
</evidence>
<gene>
    <name evidence="8" type="ORF">EHS25_001303</name>
</gene>
<dbReference type="PANTHER" id="PTHR46255:SF3">
    <property type="entry name" value="HOMEOBOX DOMAIN-CONTAINING PROTEIN"/>
    <property type="match status" value="1"/>
</dbReference>
<dbReference type="GO" id="GO:0005634">
    <property type="term" value="C:nucleus"/>
    <property type="evidence" value="ECO:0007669"/>
    <property type="project" value="UniProtKB-SubCell"/>
</dbReference>
<feature type="compositionally biased region" description="Basic and acidic residues" evidence="6">
    <location>
        <begin position="30"/>
        <end position="41"/>
    </location>
</feature>
<proteinExistence type="predicted"/>
<feature type="DNA-binding region" description="Homeobox" evidence="4">
    <location>
        <begin position="258"/>
        <end position="317"/>
    </location>
</feature>
<dbReference type="Proteomes" id="UP000279259">
    <property type="component" value="Unassembled WGS sequence"/>
</dbReference>
<dbReference type="PROSITE" id="PS00027">
    <property type="entry name" value="HOMEOBOX_1"/>
    <property type="match status" value="1"/>
</dbReference>
<dbReference type="PRINTS" id="PR00031">
    <property type="entry name" value="HTHREPRESSR"/>
</dbReference>
<dbReference type="Gene3D" id="1.10.10.60">
    <property type="entry name" value="Homeodomain-like"/>
    <property type="match status" value="1"/>
</dbReference>
<dbReference type="GO" id="GO:0000981">
    <property type="term" value="F:DNA-binding transcription factor activity, RNA polymerase II-specific"/>
    <property type="evidence" value="ECO:0007669"/>
    <property type="project" value="InterPro"/>
</dbReference>
<reference evidence="8 9" key="1">
    <citation type="submission" date="2018-11" db="EMBL/GenBank/DDBJ databases">
        <title>Genome sequence of Saitozyma podzolica DSM 27192.</title>
        <authorList>
            <person name="Aliyu H."/>
            <person name="Gorte O."/>
            <person name="Ochsenreither K."/>
        </authorList>
    </citation>
    <scope>NUCLEOTIDE SEQUENCE [LARGE SCALE GENOMIC DNA]</scope>
    <source>
        <strain evidence="8 9">DSM 27192</strain>
    </source>
</reference>
<sequence length="595" mass="65266">MDIEMSNVEGPAQPPPSQHVTPNLSSRADFGPRLEDPDKTLRPRPSRLKLSESDMSRAALYHPSYRRDERILKPAVSWDQEKPAPLRRFMDPPPLAPYVTPDKRFYPPEPDPFRRDPRYPKGTPAVDFRPIQVPPPPWIPAPGTFQPKSRKETQLGIQARAPAPSTTNPNVKVDPDLKSAFPPRPNMHPRTETTSTFSSVSMQRSGSNTSQQSGVGSRSEASASLSSETDSRHAKSRVSSMSTSATSELNEASAPQKKKRSRVLMTHVQQKHLGALWKLTKFPDAGQRQEMAEAIGLTARQVQVWFQNQRQKHRKQMQQVGGLEGDGHAKGLSADQEDRVSHWAASSGTGSSWSVVTPHSAYHPQPPYQPHIVHPGSHQHVPGTPMSMPLPISFAGPSAYQGGATAGSYSPNRPQLSLDNVPREFQPHSTPNNWGMWERRDAQEPPMSAASPVFGSPHLSPGGFGHGIHQPMSACLPPQNALYRRDGSTSDRPRPRKSSSYEHLRRSAASPPLPEISVPRYLPPSLARLAITSPVDKPAKLGSNILPLVKDETESEEPAEKANGRRSSSAGPEMTRKRSQSGGGVHLPSLKSMFG</sequence>
<dbReference type="PANTHER" id="PTHR46255">
    <property type="entry name" value="SHORT STATURE HOMEOBOX"/>
    <property type="match status" value="1"/>
</dbReference>
<dbReference type="GO" id="GO:1990837">
    <property type="term" value="F:sequence-specific double-stranded DNA binding"/>
    <property type="evidence" value="ECO:0007669"/>
    <property type="project" value="TreeGrafter"/>
</dbReference>
<feature type="compositionally biased region" description="Basic and acidic residues" evidence="6">
    <location>
        <begin position="79"/>
        <end position="90"/>
    </location>
</feature>
<organism evidence="8 9">
    <name type="scientific">Saitozyma podzolica</name>
    <dbReference type="NCBI Taxonomy" id="1890683"/>
    <lineage>
        <taxon>Eukaryota</taxon>
        <taxon>Fungi</taxon>
        <taxon>Dikarya</taxon>
        <taxon>Basidiomycota</taxon>
        <taxon>Agaricomycotina</taxon>
        <taxon>Tremellomycetes</taxon>
        <taxon>Tremellales</taxon>
        <taxon>Trimorphomycetaceae</taxon>
        <taxon>Saitozyma</taxon>
    </lineage>
</organism>
<keyword evidence="9" id="KW-1185">Reference proteome</keyword>
<feature type="region of interest" description="Disordered" evidence="6">
    <location>
        <begin position="1"/>
        <end position="261"/>
    </location>
</feature>
<comment type="caution">
    <text evidence="8">The sequence shown here is derived from an EMBL/GenBank/DDBJ whole genome shotgun (WGS) entry which is preliminary data.</text>
</comment>
<evidence type="ECO:0000313" key="8">
    <source>
        <dbReference type="EMBL" id="RSH90698.1"/>
    </source>
</evidence>
<dbReference type="InterPro" id="IPR009057">
    <property type="entry name" value="Homeodomain-like_sf"/>
</dbReference>
<evidence type="ECO:0000313" key="9">
    <source>
        <dbReference type="Proteomes" id="UP000279259"/>
    </source>
</evidence>
<dbReference type="Pfam" id="PF00046">
    <property type="entry name" value="Homeodomain"/>
    <property type="match status" value="1"/>
</dbReference>
<dbReference type="EMBL" id="RSCD01000010">
    <property type="protein sequence ID" value="RSH90698.1"/>
    <property type="molecule type" value="Genomic_DNA"/>
</dbReference>
<keyword evidence="3 4" id="KW-0539">Nucleus</keyword>
<feature type="region of interest" description="Disordered" evidence="6">
    <location>
        <begin position="537"/>
        <end position="595"/>
    </location>
</feature>
<protein>
    <recommendedName>
        <fullName evidence="7">Homeobox domain-containing protein</fullName>
    </recommendedName>
</protein>
<dbReference type="SUPFAM" id="SSF46689">
    <property type="entry name" value="Homeodomain-like"/>
    <property type="match status" value="1"/>
</dbReference>